<dbReference type="Proteomes" id="UP000284243">
    <property type="component" value="Unassembled WGS sequence"/>
</dbReference>
<gene>
    <name evidence="2" type="ORF">DWW57_03080</name>
</gene>
<name>A0A412TW44_9BACT</name>
<evidence type="ECO:0000256" key="1">
    <source>
        <dbReference type="SAM" id="Phobius"/>
    </source>
</evidence>
<evidence type="ECO:0000313" key="3">
    <source>
        <dbReference type="Proteomes" id="UP000284243"/>
    </source>
</evidence>
<proteinExistence type="predicted"/>
<reference evidence="2 3" key="1">
    <citation type="submission" date="2018-08" db="EMBL/GenBank/DDBJ databases">
        <title>A genome reference for cultivated species of the human gut microbiota.</title>
        <authorList>
            <person name="Zou Y."/>
            <person name="Xue W."/>
            <person name="Luo G."/>
        </authorList>
    </citation>
    <scope>NUCLEOTIDE SEQUENCE [LARGE SCALE GENOMIC DNA]</scope>
    <source>
        <strain evidence="2 3">AF16-14</strain>
    </source>
</reference>
<keyword evidence="1" id="KW-0472">Membrane</keyword>
<keyword evidence="1" id="KW-1133">Transmembrane helix</keyword>
<keyword evidence="1" id="KW-0812">Transmembrane</keyword>
<evidence type="ECO:0000313" key="2">
    <source>
        <dbReference type="EMBL" id="RGU58056.1"/>
    </source>
</evidence>
<sequence>MIRIYKVFTDNTTRRYNYFPKIWQVGEEFIIFLPGLTYGSILYHLYTVLVSERVVVLKMYNGKVIGILSLDLLGIISKKCLVLPGEFK</sequence>
<accession>A0A412TW44</accession>
<protein>
    <submittedName>
        <fullName evidence="2">Uncharacterized protein</fullName>
    </submittedName>
</protein>
<dbReference type="EMBL" id="QRYC01000003">
    <property type="protein sequence ID" value="RGU58056.1"/>
    <property type="molecule type" value="Genomic_DNA"/>
</dbReference>
<dbReference type="AlphaFoldDB" id="A0A412TW44"/>
<organism evidence="2 3">
    <name type="scientific">Odoribacter splanchnicus</name>
    <dbReference type="NCBI Taxonomy" id="28118"/>
    <lineage>
        <taxon>Bacteria</taxon>
        <taxon>Pseudomonadati</taxon>
        <taxon>Bacteroidota</taxon>
        <taxon>Bacteroidia</taxon>
        <taxon>Bacteroidales</taxon>
        <taxon>Odoribacteraceae</taxon>
        <taxon>Odoribacter</taxon>
    </lineage>
</organism>
<feature type="transmembrane region" description="Helical" evidence="1">
    <location>
        <begin position="29"/>
        <end position="49"/>
    </location>
</feature>
<comment type="caution">
    <text evidence="2">The sequence shown here is derived from an EMBL/GenBank/DDBJ whole genome shotgun (WGS) entry which is preliminary data.</text>
</comment>